<evidence type="ECO:0000256" key="2">
    <source>
        <dbReference type="ARBA" id="ARBA00022898"/>
    </source>
</evidence>
<dbReference type="InterPro" id="IPR051446">
    <property type="entry name" value="HTH_trans_reg/aminotransferase"/>
</dbReference>
<dbReference type="CDD" id="cd07377">
    <property type="entry name" value="WHTH_GntR"/>
    <property type="match status" value="1"/>
</dbReference>
<dbReference type="InterPro" id="IPR036390">
    <property type="entry name" value="WH_DNA-bd_sf"/>
</dbReference>
<dbReference type="InterPro" id="IPR036388">
    <property type="entry name" value="WH-like_DNA-bd_sf"/>
</dbReference>
<dbReference type="InterPro" id="IPR015424">
    <property type="entry name" value="PyrdxlP-dep_Trfase"/>
</dbReference>
<sequence>MSGDSTQLAVIVVYDKEPLIAKLREPVKRRDAASDWIAEALALRLTANEAATLVQQLYCSLKEWIQHGELTAGDTLPSSRYLARALGISRNTVLATMDRLLAEGLLIARQGAGLYVANLPALLTRAELPPPLPVRYSSRGNKLLTLSGTLSHGHRAFAPGVPALDLFPREQWQRLLRRHYYHAEMAWMDYQTSGGLPVLKAALCDYLRLSRAVRCQPEQIVITQGAQQAFELITQLLTDHGDSVWMEEPGYGGAQACFLASGLTVTPIPVDKEGLNPSLAPKNAPAPRLIYVTPSHQYPSGVTMPVPRRLALLEYASRAGSWIIEDDYDSEFRYGTPPTPSLQGLAEQASVIYVGTFSKVLNPGLRLGYLVLPDTLAHDFRRAHARLHREGNYPVQSALAEFITRGHFTRHIARMRAAYRQRQACLRTALTPAVAAGLRLSDGHAGMHLLAELDTIEEEEMLVKRASEAGITLSPLSRYYLSENKRPGLVLGYAGSTESELMNAGEWLSEAWRRLHH</sequence>
<comment type="similarity">
    <text evidence="1">In the C-terminal section; belongs to the class-I pyridoxal-phosphate-dependent aminotransferase family.</text>
</comment>
<dbReference type="GO" id="GO:0003677">
    <property type="term" value="F:DNA binding"/>
    <property type="evidence" value="ECO:0007669"/>
    <property type="project" value="UniProtKB-KW"/>
</dbReference>
<dbReference type="CDD" id="cd00609">
    <property type="entry name" value="AAT_like"/>
    <property type="match status" value="1"/>
</dbReference>
<dbReference type="GO" id="GO:0003700">
    <property type="term" value="F:DNA-binding transcription factor activity"/>
    <property type="evidence" value="ECO:0007669"/>
    <property type="project" value="InterPro"/>
</dbReference>
<evidence type="ECO:0000256" key="3">
    <source>
        <dbReference type="ARBA" id="ARBA00023015"/>
    </source>
</evidence>
<evidence type="ECO:0000313" key="8">
    <source>
        <dbReference type="Proteomes" id="UP000011651"/>
    </source>
</evidence>
<evidence type="ECO:0000313" key="7">
    <source>
        <dbReference type="EMBL" id="ELY22449.1"/>
    </source>
</evidence>
<keyword evidence="3" id="KW-0805">Transcription regulation</keyword>
<dbReference type="PROSITE" id="PS50949">
    <property type="entry name" value="HTH_GNTR"/>
    <property type="match status" value="1"/>
</dbReference>
<dbReference type="PANTHER" id="PTHR46577">
    <property type="entry name" value="HTH-TYPE TRANSCRIPTIONAL REGULATORY PROTEIN GABR"/>
    <property type="match status" value="1"/>
</dbReference>
<dbReference type="Pfam" id="PF00392">
    <property type="entry name" value="GntR"/>
    <property type="match status" value="1"/>
</dbReference>
<name>L9UC51_9GAMM</name>
<dbReference type="InterPro" id="IPR000524">
    <property type="entry name" value="Tscrpt_reg_HTH_GntR"/>
</dbReference>
<dbReference type="PATRIC" id="fig|1204738.3.peg.74"/>
<dbReference type="InterPro" id="IPR015421">
    <property type="entry name" value="PyrdxlP-dep_Trfase_major"/>
</dbReference>
<organism evidence="7 8">
    <name type="scientific">Vreelandella titanicae BH1</name>
    <dbReference type="NCBI Taxonomy" id="1204738"/>
    <lineage>
        <taxon>Bacteria</taxon>
        <taxon>Pseudomonadati</taxon>
        <taxon>Pseudomonadota</taxon>
        <taxon>Gammaproteobacteria</taxon>
        <taxon>Oceanospirillales</taxon>
        <taxon>Halomonadaceae</taxon>
        <taxon>Vreelandella</taxon>
    </lineage>
</organism>
<proteinExistence type="inferred from homology"/>
<keyword evidence="7" id="KW-0808">Transferase</keyword>
<dbReference type="AlphaFoldDB" id="L9UC51"/>
<dbReference type="PRINTS" id="PR00035">
    <property type="entry name" value="HTHGNTR"/>
</dbReference>
<evidence type="ECO:0000256" key="4">
    <source>
        <dbReference type="ARBA" id="ARBA00023125"/>
    </source>
</evidence>
<dbReference type="Pfam" id="PF00155">
    <property type="entry name" value="Aminotran_1_2"/>
    <property type="match status" value="1"/>
</dbReference>
<dbReference type="InterPro" id="IPR004839">
    <property type="entry name" value="Aminotransferase_I/II_large"/>
</dbReference>
<evidence type="ECO:0000259" key="6">
    <source>
        <dbReference type="PROSITE" id="PS50949"/>
    </source>
</evidence>
<protein>
    <submittedName>
        <fullName evidence="7">Pyridoxal phosphate-dependent transferase, major domain</fullName>
    </submittedName>
</protein>
<gene>
    <name evidence="7" type="ORF">HALTITAN_0049</name>
</gene>
<dbReference type="GO" id="GO:0016740">
    <property type="term" value="F:transferase activity"/>
    <property type="evidence" value="ECO:0007669"/>
    <property type="project" value="UniProtKB-KW"/>
</dbReference>
<dbReference type="PANTHER" id="PTHR46577:SF1">
    <property type="entry name" value="HTH-TYPE TRANSCRIPTIONAL REGULATORY PROTEIN GABR"/>
    <property type="match status" value="1"/>
</dbReference>
<accession>L9UC51</accession>
<dbReference type="Proteomes" id="UP000011651">
    <property type="component" value="Unassembled WGS sequence"/>
</dbReference>
<reference evidence="7 8" key="1">
    <citation type="journal article" date="2013" name="Genome Announc.">
        <title>Draft Genome of the Marine Gammaproteobacterium Halomonas titanicae.</title>
        <authorList>
            <person name="Sanchez-Porro C."/>
            <person name="de la Haba R.R."/>
            <person name="Cruz-Hernandez N."/>
            <person name="Gonzalez J.M."/>
            <person name="Reyes-Guirao C."/>
            <person name="Navarro-Sampedro L."/>
            <person name="Carballo M."/>
            <person name="Ventosa A."/>
        </authorList>
    </citation>
    <scope>NUCLEOTIDE SEQUENCE [LARGE SCALE GENOMIC DNA]</scope>
    <source>
        <strain evidence="7 8">BH1</strain>
    </source>
</reference>
<keyword evidence="5" id="KW-0804">Transcription</keyword>
<dbReference type="SUPFAM" id="SSF53383">
    <property type="entry name" value="PLP-dependent transferases"/>
    <property type="match status" value="1"/>
</dbReference>
<dbReference type="EMBL" id="AOPO01000001">
    <property type="protein sequence ID" value="ELY22449.1"/>
    <property type="molecule type" value="Genomic_DNA"/>
</dbReference>
<comment type="caution">
    <text evidence="7">The sequence shown here is derived from an EMBL/GenBank/DDBJ whole genome shotgun (WGS) entry which is preliminary data.</text>
</comment>
<keyword evidence="4" id="KW-0238">DNA-binding</keyword>
<dbReference type="SMART" id="SM00345">
    <property type="entry name" value="HTH_GNTR"/>
    <property type="match status" value="1"/>
</dbReference>
<feature type="domain" description="HTH gntR-type" evidence="6">
    <location>
        <begin position="51"/>
        <end position="119"/>
    </location>
</feature>
<evidence type="ECO:0000256" key="1">
    <source>
        <dbReference type="ARBA" id="ARBA00005384"/>
    </source>
</evidence>
<keyword evidence="2" id="KW-0663">Pyridoxal phosphate</keyword>
<dbReference type="Gene3D" id="1.10.10.10">
    <property type="entry name" value="Winged helix-like DNA-binding domain superfamily/Winged helix DNA-binding domain"/>
    <property type="match status" value="1"/>
</dbReference>
<dbReference type="SUPFAM" id="SSF46785">
    <property type="entry name" value="Winged helix' DNA-binding domain"/>
    <property type="match status" value="1"/>
</dbReference>
<dbReference type="Gene3D" id="3.40.640.10">
    <property type="entry name" value="Type I PLP-dependent aspartate aminotransferase-like (Major domain)"/>
    <property type="match status" value="1"/>
</dbReference>
<dbReference type="GO" id="GO:0030170">
    <property type="term" value="F:pyridoxal phosphate binding"/>
    <property type="evidence" value="ECO:0007669"/>
    <property type="project" value="InterPro"/>
</dbReference>
<evidence type="ECO:0000256" key="5">
    <source>
        <dbReference type="ARBA" id="ARBA00023163"/>
    </source>
</evidence>